<evidence type="ECO:0000256" key="9">
    <source>
        <dbReference type="ARBA" id="ARBA00023251"/>
    </source>
</evidence>
<keyword evidence="8 10" id="KW-0472">Membrane</keyword>
<dbReference type="EMBL" id="PZHR01000058">
    <property type="protein sequence ID" value="PTK58251.1"/>
    <property type="molecule type" value="Genomic_DNA"/>
</dbReference>
<gene>
    <name evidence="17" type="primary">tcaA_2</name>
    <name evidence="16" type="ORF">BUZ61_10115</name>
    <name evidence="17" type="ORF">NCTC13834_00651</name>
</gene>
<evidence type="ECO:0000256" key="2">
    <source>
        <dbReference type="ARBA" id="ARBA00022475"/>
    </source>
</evidence>
<sequence>MQKCPKCGENIRKGQRRCSHCGYRIESTDSEKMTRSTKENKKAMNIKARKIIPWGIAAFIIILILIIFILLKNFNSPEAQSEILINAIDNNDTQKLSTLLSTQNNSVDENEAKAYIKYIKNEVGMNQFVKDINQKVTDLNASQTNEEDYVTAKNGEKVLRISKNGRRYLIFDNMSFTAPTKEAIVKPKYDTTYQFKANDKQRTVHAEKNKTTVLGEFIPGNYMIEAKKEMANGQFSGELKFNFNNSNHETVDVSEDFNEAYIVVDLKGASEIDKDTVKVKVNDKTYDYAKNQEIGPYPKTKELTVSAEGQAKKKTFKSAETVIKTDNLKDKTRVTLNFDSDEIQDYVDKKEKEENSFRNKVINFFGNYTAAMNSAHSQSNFNLVSSYLKTNTDNYKSTKNEVQGNTMFYLPQPQITEIVRQGDTFYVKAQTVKEDGQYGEVDYQLEGDDDASNLKVVKYSE</sequence>
<evidence type="ECO:0000256" key="3">
    <source>
        <dbReference type="ARBA" id="ARBA00022692"/>
    </source>
</evidence>
<comment type="subcellular location">
    <subcellularLocation>
        <location evidence="1 10">Cell membrane</location>
        <topology evidence="1 10">Single-pass membrane protein</topology>
    </subcellularLocation>
</comment>
<evidence type="ECO:0000259" key="13">
    <source>
        <dbReference type="Pfam" id="PF22813"/>
    </source>
</evidence>
<dbReference type="EMBL" id="UHDS01000001">
    <property type="protein sequence ID" value="SUM54366.1"/>
    <property type="molecule type" value="Genomic_DNA"/>
</dbReference>
<accession>A0A291JI28</accession>
<dbReference type="InterPro" id="IPR054529">
    <property type="entry name" value="TcaA_2nd"/>
</dbReference>
<evidence type="ECO:0000256" key="10">
    <source>
        <dbReference type="PIRNR" id="PIRNR032522"/>
    </source>
</evidence>
<evidence type="ECO:0000256" key="4">
    <source>
        <dbReference type="ARBA" id="ARBA00022723"/>
    </source>
</evidence>
<dbReference type="InterPro" id="IPR023599">
    <property type="entry name" value="Mem_prot_TcaA"/>
</dbReference>
<dbReference type="GO" id="GO:0005886">
    <property type="term" value="C:plasma membrane"/>
    <property type="evidence" value="ECO:0007669"/>
    <property type="project" value="UniProtKB-SubCell"/>
</dbReference>
<dbReference type="GeneID" id="66776057"/>
<feature type="domain" description="TcaA protein NTF2-like" evidence="14">
    <location>
        <begin position="358"/>
        <end position="460"/>
    </location>
</feature>
<reference evidence="17 19" key="3">
    <citation type="submission" date="2018-06" db="EMBL/GenBank/DDBJ databases">
        <authorList>
            <consortium name="Pathogen Informatics"/>
            <person name="Doyle S."/>
        </authorList>
    </citation>
    <scope>NUCLEOTIDE SEQUENCE [LARGE SCALE GENOMIC DNA]</scope>
    <source>
        <strain evidence="17 19">NCTC13834</strain>
    </source>
</reference>
<dbReference type="InterPro" id="IPR059113">
    <property type="entry name" value="Znf_ribbon"/>
</dbReference>
<keyword evidence="6" id="KW-0862">Zinc</keyword>
<feature type="transmembrane region" description="Helical" evidence="11">
    <location>
        <begin position="51"/>
        <end position="71"/>
    </location>
</feature>
<dbReference type="Pfam" id="PF22813">
    <property type="entry name" value="TcaA_2nd"/>
    <property type="match status" value="1"/>
</dbReference>
<evidence type="ECO:0000256" key="11">
    <source>
        <dbReference type="SAM" id="Phobius"/>
    </source>
</evidence>
<evidence type="ECO:0000313" key="19">
    <source>
        <dbReference type="Proteomes" id="UP000254412"/>
    </source>
</evidence>
<evidence type="ECO:0000256" key="7">
    <source>
        <dbReference type="ARBA" id="ARBA00022989"/>
    </source>
</evidence>
<feature type="domain" description="Putative zinc-ribbon" evidence="12">
    <location>
        <begin position="1"/>
        <end position="25"/>
    </location>
</feature>
<dbReference type="Proteomes" id="UP000240400">
    <property type="component" value="Unassembled WGS sequence"/>
</dbReference>
<dbReference type="Pfam" id="PF22820">
    <property type="entry name" value="TcaA_3rd_4th"/>
    <property type="match status" value="1"/>
</dbReference>
<dbReference type="InterPro" id="IPR054528">
    <property type="entry name" value="TcaA_5th"/>
</dbReference>
<dbReference type="Pfam" id="PF22819">
    <property type="entry name" value="TcaA_5th"/>
    <property type="match status" value="1"/>
</dbReference>
<dbReference type="GO" id="GO:0008270">
    <property type="term" value="F:zinc ion binding"/>
    <property type="evidence" value="ECO:0007669"/>
    <property type="project" value="UniProtKB-KW"/>
</dbReference>
<dbReference type="OrthoDB" id="2416352at2"/>
<organism evidence="16 18">
    <name type="scientific">Staphylococcus nepalensis</name>
    <dbReference type="NCBI Taxonomy" id="214473"/>
    <lineage>
        <taxon>Bacteria</taxon>
        <taxon>Bacillati</taxon>
        <taxon>Bacillota</taxon>
        <taxon>Bacilli</taxon>
        <taxon>Bacillales</taxon>
        <taxon>Staphylococcaceae</taxon>
        <taxon>Staphylococcus</taxon>
    </lineage>
</organism>
<dbReference type="KEGG" id="snl:BJD96_03050"/>
<keyword evidence="3 11" id="KW-0812">Transmembrane</keyword>
<reference evidence="16" key="2">
    <citation type="submission" date="2018-03" db="EMBL/GenBank/DDBJ databases">
        <authorList>
            <person name="Keele B.F."/>
        </authorList>
    </citation>
    <scope>NUCLEOTIDE SEQUENCE</scope>
    <source>
        <strain evidence="16">SNUC 4337</strain>
    </source>
</reference>
<dbReference type="AlphaFoldDB" id="A0A291JI28"/>
<evidence type="ECO:0000313" key="17">
    <source>
        <dbReference type="EMBL" id="SUM54366.1"/>
    </source>
</evidence>
<keyword evidence="7 11" id="KW-1133">Transmembrane helix</keyword>
<evidence type="ECO:0000313" key="16">
    <source>
        <dbReference type="EMBL" id="PTK58251.1"/>
    </source>
</evidence>
<dbReference type="PANTHER" id="PTHR40038">
    <property type="entry name" value="MEMBRANE-ASSOCIATED PROTEIN TCAA"/>
    <property type="match status" value="1"/>
</dbReference>
<evidence type="ECO:0000313" key="18">
    <source>
        <dbReference type="Proteomes" id="UP000240400"/>
    </source>
</evidence>
<keyword evidence="9" id="KW-0046">Antibiotic resistance</keyword>
<dbReference type="PANTHER" id="PTHR40038:SF1">
    <property type="entry name" value="MEMBRANE-ASSOCIATED PROTEIN TCAA"/>
    <property type="match status" value="1"/>
</dbReference>
<evidence type="ECO:0000256" key="1">
    <source>
        <dbReference type="ARBA" id="ARBA00004162"/>
    </source>
</evidence>
<dbReference type="Proteomes" id="UP000254412">
    <property type="component" value="Unassembled WGS sequence"/>
</dbReference>
<protein>
    <recommendedName>
        <fullName evidence="10">Membrane-associated protein</fullName>
    </recommendedName>
</protein>
<dbReference type="Pfam" id="PF13248">
    <property type="entry name" value="Zn_ribbon_3"/>
    <property type="match status" value="1"/>
</dbReference>
<dbReference type="PIRSF" id="PIRSF032522">
    <property type="entry name" value="TcaA"/>
    <property type="match status" value="1"/>
</dbReference>
<reference evidence="16 18" key="1">
    <citation type="journal article" date="2016" name="Front. Microbiol.">
        <title>Comprehensive Phylogenetic Analysis of Bovine Non-aureus Staphylococci Species Based on Whole-Genome Sequencing.</title>
        <authorList>
            <person name="Naushad S."/>
            <person name="Barkema H.W."/>
            <person name="Luby C."/>
            <person name="Condas L.A."/>
            <person name="Nobrega D.B."/>
            <person name="Carson D.A."/>
            <person name="De Buck J."/>
        </authorList>
    </citation>
    <scope>NUCLEOTIDE SEQUENCE [LARGE SCALE GENOMIC DNA]</scope>
    <source>
        <strain evidence="16 18">SNUC 4337</strain>
    </source>
</reference>
<evidence type="ECO:0000259" key="12">
    <source>
        <dbReference type="Pfam" id="PF13248"/>
    </source>
</evidence>
<keyword evidence="4" id="KW-0479">Metal-binding</keyword>
<comment type="similarity">
    <text evidence="10">Belongs to the tcaA family.</text>
</comment>
<evidence type="ECO:0000256" key="5">
    <source>
        <dbReference type="ARBA" id="ARBA00022771"/>
    </source>
</evidence>
<keyword evidence="5" id="KW-0863">Zinc-finger</keyword>
<dbReference type="InterPro" id="IPR054530">
    <property type="entry name" value="TcaA_4th"/>
</dbReference>
<evidence type="ECO:0000259" key="15">
    <source>
        <dbReference type="Pfam" id="PF22820"/>
    </source>
</evidence>
<dbReference type="GO" id="GO:0046677">
    <property type="term" value="P:response to antibiotic"/>
    <property type="evidence" value="ECO:0007669"/>
    <property type="project" value="UniProtKB-KW"/>
</dbReference>
<proteinExistence type="inferred from homology"/>
<feature type="domain" description="TcaA 4th" evidence="15">
    <location>
        <begin position="275"/>
        <end position="335"/>
    </location>
</feature>
<evidence type="ECO:0000256" key="8">
    <source>
        <dbReference type="ARBA" id="ARBA00023136"/>
    </source>
</evidence>
<evidence type="ECO:0000256" key="6">
    <source>
        <dbReference type="ARBA" id="ARBA00022833"/>
    </source>
</evidence>
<evidence type="ECO:0000259" key="14">
    <source>
        <dbReference type="Pfam" id="PF22819"/>
    </source>
</evidence>
<dbReference type="RefSeq" id="WP_096808568.1">
    <property type="nucleotide sequence ID" value="NZ_BMCF01000001.1"/>
</dbReference>
<feature type="domain" description="TcaA second" evidence="13">
    <location>
        <begin position="77"/>
        <end position="177"/>
    </location>
</feature>
<keyword evidence="2 10" id="KW-1003">Cell membrane</keyword>
<name>A0A291JI28_9STAP</name>